<dbReference type="Gene3D" id="2.40.50.140">
    <property type="entry name" value="Nucleic acid-binding proteins"/>
    <property type="match status" value="1"/>
</dbReference>
<keyword evidence="10" id="KW-0653">Protein transport</keyword>
<dbReference type="CDD" id="cd19526">
    <property type="entry name" value="RecA-like_PEX1_r2"/>
    <property type="match status" value="1"/>
</dbReference>
<accession>A0A5N6KNL7</accession>
<dbReference type="InterPro" id="IPR012340">
    <property type="entry name" value="NA-bd_OB-fold"/>
</dbReference>
<dbReference type="InterPro" id="IPR009010">
    <property type="entry name" value="Asp_de-COase-like_dom_sf"/>
</dbReference>
<dbReference type="InterPro" id="IPR041569">
    <property type="entry name" value="AAA_lid_3"/>
</dbReference>
<comment type="similarity">
    <text evidence="2">Belongs to the AAA ATPase family.</text>
</comment>
<evidence type="ECO:0000256" key="6">
    <source>
        <dbReference type="ARBA" id="ARBA00022741"/>
    </source>
</evidence>
<dbReference type="GO" id="GO:0006270">
    <property type="term" value="P:DNA replication initiation"/>
    <property type="evidence" value="ECO:0007669"/>
    <property type="project" value="InterPro"/>
</dbReference>
<evidence type="ECO:0000313" key="22">
    <source>
        <dbReference type="Proteomes" id="UP000327013"/>
    </source>
</evidence>
<dbReference type="InterPro" id="IPR001208">
    <property type="entry name" value="MCM_dom"/>
</dbReference>
<comment type="similarity">
    <text evidence="18">Belongs to the MCM family.</text>
</comment>
<evidence type="ECO:0000256" key="9">
    <source>
        <dbReference type="ARBA" id="ARBA00022840"/>
    </source>
</evidence>
<name>A0A5N6KNL7_9ROSI</name>
<evidence type="ECO:0000256" key="1">
    <source>
        <dbReference type="ARBA" id="ARBA00004123"/>
    </source>
</evidence>
<dbReference type="FunFam" id="2.20.28.10:FF:000004">
    <property type="entry name" value="DNA replication licensing factor MCM7"/>
    <property type="match status" value="1"/>
</dbReference>
<dbReference type="InterPro" id="IPR003593">
    <property type="entry name" value="AAA+_ATPase"/>
</dbReference>
<dbReference type="GO" id="GO:0006271">
    <property type="term" value="P:DNA strand elongation involved in DNA replication"/>
    <property type="evidence" value="ECO:0007669"/>
    <property type="project" value="TreeGrafter"/>
</dbReference>
<evidence type="ECO:0000256" key="11">
    <source>
        <dbReference type="ARBA" id="ARBA00023125"/>
    </source>
</evidence>
<dbReference type="FunFam" id="3.40.50.300:FF:000288">
    <property type="entry name" value="DNA replication licensing factor MCM7"/>
    <property type="match status" value="1"/>
</dbReference>
<dbReference type="GO" id="GO:0005524">
    <property type="term" value="F:ATP binding"/>
    <property type="evidence" value="ECO:0007669"/>
    <property type="project" value="UniProtKB-KW"/>
</dbReference>
<evidence type="ECO:0000256" key="7">
    <source>
        <dbReference type="ARBA" id="ARBA00022801"/>
    </source>
</evidence>
<dbReference type="InterPro" id="IPR003959">
    <property type="entry name" value="ATPase_AAA_core"/>
</dbReference>
<feature type="region of interest" description="Disordered" evidence="19">
    <location>
        <begin position="1944"/>
        <end position="1983"/>
    </location>
</feature>
<dbReference type="PANTHER" id="PTHR11630">
    <property type="entry name" value="DNA REPLICATION LICENSING FACTOR MCM FAMILY MEMBER"/>
    <property type="match status" value="1"/>
</dbReference>
<evidence type="ECO:0000256" key="4">
    <source>
        <dbReference type="ARBA" id="ARBA00022593"/>
    </source>
</evidence>
<evidence type="ECO:0000256" key="14">
    <source>
        <dbReference type="ARBA" id="ARBA00032509"/>
    </source>
</evidence>
<dbReference type="Pfam" id="PF14551">
    <property type="entry name" value="MCM_N"/>
    <property type="match status" value="1"/>
</dbReference>
<dbReference type="GO" id="GO:0005634">
    <property type="term" value="C:nucleus"/>
    <property type="evidence" value="ECO:0007669"/>
    <property type="project" value="UniProtKB-SubCell"/>
</dbReference>
<dbReference type="InterPro" id="IPR008050">
    <property type="entry name" value="MCM7"/>
</dbReference>
<dbReference type="FunFam" id="3.10.330.10:FF:000011">
    <property type="entry name" value="Peroxisome biogenesis protein peroxin 1"/>
    <property type="match status" value="1"/>
</dbReference>
<reference evidence="21 22" key="1">
    <citation type="submission" date="2019-06" db="EMBL/GenBank/DDBJ databases">
        <title>A chromosomal-level reference genome of Carpinus fangiana (Coryloideae, Betulaceae).</title>
        <authorList>
            <person name="Yang X."/>
            <person name="Wang Z."/>
            <person name="Zhang L."/>
            <person name="Hao G."/>
            <person name="Liu J."/>
            <person name="Yang Y."/>
        </authorList>
    </citation>
    <scope>NUCLEOTIDE SEQUENCE [LARGE SCALE GENOMIC DNA]</scope>
    <source>
        <strain evidence="21">Cfa_2016G</strain>
        <tissue evidence="21">Leaf</tissue>
    </source>
</reference>
<keyword evidence="6 18" id="KW-0547">Nucleotide-binding</keyword>
<dbReference type="Gene3D" id="3.10.330.10">
    <property type="match status" value="1"/>
</dbReference>
<dbReference type="Pfam" id="PF17855">
    <property type="entry name" value="MCM_lid"/>
    <property type="match status" value="1"/>
</dbReference>
<evidence type="ECO:0000256" key="15">
    <source>
        <dbReference type="ARBA" id="ARBA00034532"/>
    </source>
</evidence>
<dbReference type="PANTHER" id="PTHR11630:SF26">
    <property type="entry name" value="DNA REPLICATION LICENSING FACTOR MCM7"/>
    <property type="match status" value="1"/>
</dbReference>
<dbReference type="EC" id="3.6.4.12" evidence="3"/>
<comment type="subcellular location">
    <subcellularLocation>
        <location evidence="1">Nucleus</location>
    </subcellularLocation>
</comment>
<dbReference type="GO" id="GO:0015031">
    <property type="term" value="P:protein transport"/>
    <property type="evidence" value="ECO:0007669"/>
    <property type="project" value="UniProtKB-KW"/>
</dbReference>
<evidence type="ECO:0000256" key="13">
    <source>
        <dbReference type="ARBA" id="ARBA00023306"/>
    </source>
</evidence>
<evidence type="ECO:0000256" key="12">
    <source>
        <dbReference type="ARBA" id="ARBA00023242"/>
    </source>
</evidence>
<dbReference type="PRINTS" id="PR01663">
    <property type="entry name" value="MCMPROTEIN7"/>
</dbReference>
<keyword evidence="4" id="KW-0962">Peroxisome biogenesis</keyword>
<dbReference type="GO" id="GO:0042555">
    <property type="term" value="C:MCM complex"/>
    <property type="evidence" value="ECO:0007669"/>
    <property type="project" value="InterPro"/>
</dbReference>
<dbReference type="Pfam" id="PF17862">
    <property type="entry name" value="AAA_lid_3"/>
    <property type="match status" value="1"/>
</dbReference>
<dbReference type="GO" id="GO:0005777">
    <property type="term" value="C:peroxisome"/>
    <property type="evidence" value="ECO:0007669"/>
    <property type="project" value="InterPro"/>
</dbReference>
<evidence type="ECO:0000259" key="20">
    <source>
        <dbReference type="PROSITE" id="PS50051"/>
    </source>
</evidence>
<dbReference type="Pfam" id="PF00004">
    <property type="entry name" value="AAA"/>
    <property type="match status" value="2"/>
</dbReference>
<evidence type="ECO:0000256" key="17">
    <source>
        <dbReference type="ARBA" id="ARBA00048778"/>
    </source>
</evidence>
<keyword evidence="7" id="KW-0378">Hydrolase</keyword>
<feature type="region of interest" description="Disordered" evidence="19">
    <location>
        <begin position="1528"/>
        <end position="1555"/>
    </location>
</feature>
<dbReference type="SUPFAM" id="SSF50249">
    <property type="entry name" value="Nucleic acid-binding proteins"/>
    <property type="match status" value="1"/>
</dbReference>
<dbReference type="GO" id="GO:0000727">
    <property type="term" value="P:double-strand break repair via break-induced replication"/>
    <property type="evidence" value="ECO:0007669"/>
    <property type="project" value="TreeGrafter"/>
</dbReference>
<dbReference type="Pfam" id="PF00493">
    <property type="entry name" value="MCM"/>
    <property type="match status" value="1"/>
</dbReference>
<dbReference type="InterPro" id="IPR033762">
    <property type="entry name" value="MCM_OB"/>
</dbReference>
<evidence type="ECO:0000313" key="21">
    <source>
        <dbReference type="EMBL" id="KAB8336882.1"/>
    </source>
</evidence>
<dbReference type="PRINTS" id="PR01657">
    <property type="entry name" value="MCMFAMILY"/>
</dbReference>
<evidence type="ECO:0000256" key="5">
    <source>
        <dbReference type="ARBA" id="ARBA00022705"/>
    </source>
</evidence>
<protein>
    <recommendedName>
        <fullName evidence="15">Peroxisomal ATPase PEX1</fullName>
        <ecNumber evidence="3">3.6.4.12</ecNumber>
    </recommendedName>
    <alternativeName>
        <fullName evidence="14">Peroxin-1</fullName>
    </alternativeName>
</protein>
<dbReference type="GO" id="GO:0003697">
    <property type="term" value="F:single-stranded DNA binding"/>
    <property type="evidence" value="ECO:0007669"/>
    <property type="project" value="TreeGrafter"/>
</dbReference>
<feature type="compositionally biased region" description="Polar residues" evidence="19">
    <location>
        <begin position="1045"/>
        <end position="1059"/>
    </location>
</feature>
<comment type="catalytic activity">
    <reaction evidence="17">
        <text>ATP + H2O = ADP + phosphate + H(+)</text>
        <dbReference type="Rhea" id="RHEA:13065"/>
        <dbReference type="ChEBI" id="CHEBI:15377"/>
        <dbReference type="ChEBI" id="CHEBI:15378"/>
        <dbReference type="ChEBI" id="CHEBI:30616"/>
        <dbReference type="ChEBI" id="CHEBI:43474"/>
        <dbReference type="ChEBI" id="CHEBI:456216"/>
    </reaction>
    <physiologicalReaction direction="left-to-right" evidence="17">
        <dbReference type="Rhea" id="RHEA:13066"/>
    </physiologicalReaction>
</comment>
<dbReference type="Proteomes" id="UP000327013">
    <property type="component" value="Unassembled WGS sequence"/>
</dbReference>
<comment type="catalytic activity">
    <reaction evidence="16">
        <text>ATP + H2O = ADP + phosphate + H(+)</text>
        <dbReference type="Rhea" id="RHEA:13065"/>
        <dbReference type="ChEBI" id="CHEBI:15377"/>
        <dbReference type="ChEBI" id="CHEBI:15378"/>
        <dbReference type="ChEBI" id="CHEBI:30616"/>
        <dbReference type="ChEBI" id="CHEBI:43474"/>
        <dbReference type="ChEBI" id="CHEBI:456216"/>
        <dbReference type="EC" id="3.6.4.12"/>
    </reaction>
    <physiologicalReaction direction="left-to-right" evidence="16">
        <dbReference type="Rhea" id="RHEA:13066"/>
    </physiologicalReaction>
</comment>
<gene>
    <name evidence="21" type="ORF">FH972_021190</name>
</gene>
<dbReference type="InterPro" id="IPR041562">
    <property type="entry name" value="MCM_lid"/>
</dbReference>
<dbReference type="Gene3D" id="1.10.8.60">
    <property type="match status" value="2"/>
</dbReference>
<organism evidence="21 22">
    <name type="scientific">Carpinus fangiana</name>
    <dbReference type="NCBI Taxonomy" id="176857"/>
    <lineage>
        <taxon>Eukaryota</taxon>
        <taxon>Viridiplantae</taxon>
        <taxon>Streptophyta</taxon>
        <taxon>Embryophyta</taxon>
        <taxon>Tracheophyta</taxon>
        <taxon>Spermatophyta</taxon>
        <taxon>Magnoliopsida</taxon>
        <taxon>eudicotyledons</taxon>
        <taxon>Gunneridae</taxon>
        <taxon>Pentapetalae</taxon>
        <taxon>rosids</taxon>
        <taxon>fabids</taxon>
        <taxon>Fagales</taxon>
        <taxon>Betulaceae</taxon>
        <taxon>Carpinus</taxon>
    </lineage>
</organism>
<dbReference type="SUPFAM" id="SSF52540">
    <property type="entry name" value="P-loop containing nucleoside triphosphate hydrolases"/>
    <property type="match status" value="3"/>
</dbReference>
<dbReference type="Pfam" id="PF09262">
    <property type="entry name" value="PEX-1N"/>
    <property type="match status" value="1"/>
</dbReference>
<keyword evidence="11 18" id="KW-0238">DNA-binding</keyword>
<dbReference type="GO" id="GO:0017116">
    <property type="term" value="F:single-stranded DNA helicase activity"/>
    <property type="evidence" value="ECO:0007669"/>
    <property type="project" value="TreeGrafter"/>
</dbReference>
<dbReference type="EMBL" id="VIBQ01000009">
    <property type="protein sequence ID" value="KAB8336882.1"/>
    <property type="molecule type" value="Genomic_DNA"/>
</dbReference>
<dbReference type="InterPro" id="IPR029067">
    <property type="entry name" value="CDC48_domain_2-like_sf"/>
</dbReference>
<evidence type="ECO:0000256" key="3">
    <source>
        <dbReference type="ARBA" id="ARBA00012551"/>
    </source>
</evidence>
<evidence type="ECO:0000256" key="18">
    <source>
        <dbReference type="RuleBase" id="RU004070"/>
    </source>
</evidence>
<evidence type="ECO:0000256" key="10">
    <source>
        <dbReference type="ARBA" id="ARBA00022927"/>
    </source>
</evidence>
<dbReference type="CDD" id="cd17758">
    <property type="entry name" value="MCM7"/>
    <property type="match status" value="1"/>
</dbReference>
<dbReference type="SMART" id="SM00350">
    <property type="entry name" value="MCM"/>
    <property type="match status" value="1"/>
</dbReference>
<keyword evidence="12" id="KW-0539">Nucleus</keyword>
<evidence type="ECO:0000256" key="19">
    <source>
        <dbReference type="SAM" id="MobiDB-lite"/>
    </source>
</evidence>
<sequence length="2042" mass="222639">MAQLQEIADRKREHITVDLDDLQEELKLVLSIEKNAKHYTEIFSRAVDKCLPEPSMDITFKSDPLDVLIDQRKKMTEYTQLNLAEGREPELEAQFPPELMRRYDLSFKPVTPSGSESERSKKALAIRDVRGEHLGHLITVRGIATRVSDVKPAIQVNAYACNRCGNEVFQPVTTRTFTPLVICPSDDCTQNQSKGELQPIGRASKYSPFQEVKIQEMADQVPVGHIPRQLTVHCFGGLVRQINPGDVMDLGGIFLPLPYTGFKALRAGLLTDTYLEAQSVRLHKKAYDDIVLAQPTIRRMDELERSGQLYEFLSRSIAPEIFGHADVKKALLLQLIGGVTKEMGDGMRIRGDINVCLMGDPGVAKSQLLKYITKVAPRGVYTTGRGSSGVGLTAAVMRDPITDEMVLEGGALVLADNGMCCIDEFDKMDDSDRTAIHEVMEQQTISISKAGITTTLNARTSILAAANPLYGRYNPRISPVENINLPAALLSRFDILFLILDTPSRDADEDLARHVTHVHIHSAHPETEGLVFSPAEVRQWVARARSYRPTVPKEVSEYLVGAYVRMRQQQKRDEKEKRQFAHTTARTLLGVVRMSQALARLRFAETVVTEDVDEALRLMEVSKSSLYESTRNQGDQTPSSRIYHLIRGMAASGAAAVGDGTTGELSMARVRERVLAKGFTEQQLEQSLEEYELLDVSFSTWDYLGRIAIPVPVVLARKLLTIRATAMLIQRAIVLPVLRSLDTICWHERPLTPLAPLFSVTCTGATMCCGNAGTSAHATPAGRLHDCRRVSKQQTHVHQCAARSWTVWLCAAPPDLARNMVPPPKKSGPQPFPSEISFAQLRNCLVNLPAPLVSLLDGSNINPPPNASPKKDAKPIQRSAFVGWSGMQSKAKLSSVDASAARARERETPLVEIDATFAKLIGLSDAQKIGVLLHNEPPQAHTVNIEPLTPADWEMIELHANFLEINFLQQVRALPNPSFRSATAMTAHPLTLHLSPTSTANILISALKPAPPSTSAFAKIAPNAEVIVAPKVRQRQLADDDAKDSQSIGAKSGASTANTKSRRSDVPSKPAVFRRGLDRRLADEWFDDHEEIDRDSGLRIWIDWSVLTSPNLRGVTWAWVSIARPAGLQAAAEEEPEALKAASRVIAQICPWEEAPDGHHVALSSQLCSLLDAQGMVGETVRIEAAPPQATKQAVRTLRIVPFAPASDKKEGFKFGGKSKADSAEAAQRILAMYGSARGGNGMLDGPLTDGMILPPLENAEADHSWQGGILKLHPLPGPPIDPSKTTRGWLIGAERKIVVNASADSPAQKAAGSDRRLSIEVMAETPRPPAAGSKWNIGESLPAQEPHMVGIDPMITDLISHLSHASSTLLTGGIGSGKTSLTYLLGHRLRKSSFFNVTYYPCRLLVTEETRIPMIRDTLTRLFALAAWRARFGGHSLVILDDLDRLCPVETELEVGGDNGRNRHISETIMSIVKQYCTMDSRVVLLATAQAKEAVHNTIIGGHVVREILHLQAPDKEGRRRVLEMLSHQKSPGQEAFDEDLSPKKDHKSTRSSTGFQLDPTIDFLDLAGRTDGYMPGDLALLVSRARSEALVRTLSATFPSNPIIIYTDDFTAALKGFTPSSLRNVTLQHSTTTFSSIGGLRETRQILMETLQYPTLYAPIFARCPLRLRSGLLLYGFPGCGKTLLASAVAGECGLNFISVKGPEILNKYIGASEKSVRDLFERAQAARPCVLFFDEFDSVAPKRGHDSTGVTDRVVNQLLTQMDGAEGLSGVYVLAATSRPDLIDPALLRPGRLDKSLLCDMPDADDRLDILRALATKLKVSPSVLRTDGVAAGTLREVARRTDGYSGADLQAVIYNAHLEAIHDVLGDVRNGSGKINGSADKTSGSIPDFSYFRYGDAVEGDGDNASSAAAAPVSAAQAAAERGKIAQQLLAHRQGQLKARALRRGSVAGESGRPQSAHSNGGFGGSLENGADGEESGSKEPVIEWAHVERALAQTRASISKEEVRRLRTIYREFVVGRNGEMPDGQGGTEIGGRTSLM</sequence>
<keyword evidence="8" id="KW-0347">Helicase</keyword>
<keyword evidence="10" id="KW-0813">Transport</keyword>
<dbReference type="SUPFAM" id="SSF54585">
    <property type="entry name" value="Cdc48 domain 2-like"/>
    <property type="match status" value="1"/>
</dbReference>
<dbReference type="Gene3D" id="3.40.50.300">
    <property type="entry name" value="P-loop containing nucleotide triphosphate hydrolases"/>
    <property type="match status" value="3"/>
</dbReference>
<dbReference type="PROSITE" id="PS50051">
    <property type="entry name" value="MCM_2"/>
    <property type="match status" value="1"/>
</dbReference>
<dbReference type="SMART" id="SM00382">
    <property type="entry name" value="AAA"/>
    <property type="match status" value="3"/>
</dbReference>
<keyword evidence="22" id="KW-1185">Reference proteome</keyword>
<dbReference type="SUPFAM" id="SSF50692">
    <property type="entry name" value="ADC-like"/>
    <property type="match status" value="1"/>
</dbReference>
<evidence type="ECO:0000256" key="2">
    <source>
        <dbReference type="ARBA" id="ARBA00006914"/>
    </source>
</evidence>
<evidence type="ECO:0000256" key="8">
    <source>
        <dbReference type="ARBA" id="ARBA00022806"/>
    </source>
</evidence>
<dbReference type="FunFam" id="3.40.50.300:FF:000149">
    <property type="entry name" value="Nuclear valosin-containing protein-like"/>
    <property type="match status" value="1"/>
</dbReference>
<dbReference type="GO" id="GO:0007031">
    <property type="term" value="P:peroxisome organization"/>
    <property type="evidence" value="ECO:0007669"/>
    <property type="project" value="UniProtKB-KW"/>
</dbReference>
<dbReference type="InterPro" id="IPR031327">
    <property type="entry name" value="MCM"/>
</dbReference>
<dbReference type="Gene3D" id="2.20.28.10">
    <property type="match status" value="1"/>
</dbReference>
<dbReference type="InterPro" id="IPR015342">
    <property type="entry name" value="PEX1-N_C-lobe"/>
</dbReference>
<dbReference type="Pfam" id="PF17207">
    <property type="entry name" value="MCM_OB"/>
    <property type="match status" value="1"/>
</dbReference>
<keyword evidence="13" id="KW-0131">Cell cycle</keyword>
<evidence type="ECO:0000256" key="16">
    <source>
        <dbReference type="ARBA" id="ARBA00048432"/>
    </source>
</evidence>
<dbReference type="InterPro" id="IPR003960">
    <property type="entry name" value="ATPase_AAA_CS"/>
</dbReference>
<keyword evidence="9 18" id="KW-0067">ATP-binding</keyword>
<comment type="caution">
    <text evidence="21">The sequence shown here is derived from an EMBL/GenBank/DDBJ whole genome shotgun (WGS) entry which is preliminary data.</text>
</comment>
<dbReference type="GO" id="GO:0016887">
    <property type="term" value="F:ATP hydrolysis activity"/>
    <property type="evidence" value="ECO:0007669"/>
    <property type="project" value="InterPro"/>
</dbReference>
<feature type="domain" description="MCM C-terminal AAA(+) ATPase" evidence="20">
    <location>
        <begin position="309"/>
        <end position="515"/>
    </location>
</feature>
<dbReference type="Pfam" id="PF24901">
    <property type="entry name" value="WHD_MCM7"/>
    <property type="match status" value="1"/>
</dbReference>
<proteinExistence type="inferred from homology"/>
<dbReference type="InterPro" id="IPR027417">
    <property type="entry name" value="P-loop_NTPase"/>
</dbReference>
<keyword evidence="5" id="KW-0235">DNA replication</keyword>
<dbReference type="InterPro" id="IPR027925">
    <property type="entry name" value="MCM_N"/>
</dbReference>
<dbReference type="PROSITE" id="PS00674">
    <property type="entry name" value="AAA"/>
    <property type="match status" value="1"/>
</dbReference>
<feature type="region of interest" description="Disordered" evidence="19">
    <location>
        <begin position="1038"/>
        <end position="1069"/>
    </location>
</feature>
<dbReference type="OrthoDB" id="3207464at2759"/>